<dbReference type="AlphaFoldDB" id="A0ABD0XTN5"/>
<evidence type="ECO:0000313" key="15">
    <source>
        <dbReference type="EMBL" id="KAL0994017.1"/>
    </source>
</evidence>
<keyword evidence="7" id="KW-1015">Disulfide bond</keyword>
<evidence type="ECO:0000259" key="14">
    <source>
        <dbReference type="PROSITE" id="PS50835"/>
    </source>
</evidence>
<dbReference type="SMART" id="SM00409">
    <property type="entry name" value="IG"/>
    <property type="match status" value="2"/>
</dbReference>
<evidence type="ECO:0000256" key="1">
    <source>
        <dbReference type="ARBA" id="ARBA00004251"/>
    </source>
</evidence>
<keyword evidence="5 12" id="KW-1133">Transmembrane helix</keyword>
<keyword evidence="8" id="KW-0675">Receptor</keyword>
<feature type="signal peptide" evidence="13">
    <location>
        <begin position="1"/>
        <end position="27"/>
    </location>
</feature>
<evidence type="ECO:0000256" key="12">
    <source>
        <dbReference type="SAM" id="Phobius"/>
    </source>
</evidence>
<evidence type="ECO:0000256" key="11">
    <source>
        <dbReference type="SAM" id="MobiDB-lite"/>
    </source>
</evidence>
<dbReference type="SUPFAM" id="SSF48726">
    <property type="entry name" value="Immunoglobulin"/>
    <property type="match status" value="3"/>
</dbReference>
<evidence type="ECO:0000256" key="3">
    <source>
        <dbReference type="ARBA" id="ARBA00022692"/>
    </source>
</evidence>
<gene>
    <name evidence="15" type="ORF">UPYG_G00116800</name>
</gene>
<proteinExistence type="predicted"/>
<dbReference type="InterPro" id="IPR013162">
    <property type="entry name" value="CD80_C2-set"/>
</dbReference>
<organism evidence="15 16">
    <name type="scientific">Umbra pygmaea</name>
    <name type="common">Eastern mudminnow</name>
    <dbReference type="NCBI Taxonomy" id="75934"/>
    <lineage>
        <taxon>Eukaryota</taxon>
        <taxon>Metazoa</taxon>
        <taxon>Chordata</taxon>
        <taxon>Craniata</taxon>
        <taxon>Vertebrata</taxon>
        <taxon>Euteleostomi</taxon>
        <taxon>Actinopterygii</taxon>
        <taxon>Neopterygii</taxon>
        <taxon>Teleostei</taxon>
        <taxon>Protacanthopterygii</taxon>
        <taxon>Esociformes</taxon>
        <taxon>Umbridae</taxon>
        <taxon>Umbra</taxon>
    </lineage>
</organism>
<feature type="domain" description="Ig-like" evidence="14">
    <location>
        <begin position="230"/>
        <end position="327"/>
    </location>
</feature>
<dbReference type="GO" id="GO:0005886">
    <property type="term" value="C:plasma membrane"/>
    <property type="evidence" value="ECO:0007669"/>
    <property type="project" value="UniProtKB-SubCell"/>
</dbReference>
<dbReference type="PROSITE" id="PS50835">
    <property type="entry name" value="IG_LIKE"/>
    <property type="match status" value="3"/>
</dbReference>
<dbReference type="Proteomes" id="UP001557470">
    <property type="component" value="Unassembled WGS sequence"/>
</dbReference>
<dbReference type="InterPro" id="IPR007110">
    <property type="entry name" value="Ig-like_dom"/>
</dbReference>
<evidence type="ECO:0000256" key="13">
    <source>
        <dbReference type="SAM" id="SignalP"/>
    </source>
</evidence>
<accession>A0ABD0XTN5</accession>
<evidence type="ECO:0000256" key="2">
    <source>
        <dbReference type="ARBA" id="ARBA00022475"/>
    </source>
</evidence>
<keyword evidence="2" id="KW-1003">Cell membrane</keyword>
<keyword evidence="3 12" id="KW-0812">Transmembrane</keyword>
<dbReference type="Pfam" id="PF07686">
    <property type="entry name" value="V-set"/>
    <property type="match status" value="1"/>
</dbReference>
<keyword evidence="16" id="KW-1185">Reference proteome</keyword>
<dbReference type="InterPro" id="IPR003599">
    <property type="entry name" value="Ig_sub"/>
</dbReference>
<keyword evidence="10" id="KW-0393">Immunoglobulin domain</keyword>
<evidence type="ECO:0000313" key="16">
    <source>
        <dbReference type="Proteomes" id="UP001557470"/>
    </source>
</evidence>
<comment type="caution">
    <text evidence="15">The sequence shown here is derived from an EMBL/GenBank/DDBJ whole genome shotgun (WGS) entry which is preliminary data.</text>
</comment>
<dbReference type="PANTHER" id="PTHR25466:SF14">
    <property type="entry name" value="BUTYROPHILIN SUBFAMILY 2 MEMBER A2-LIKE-RELATED"/>
    <property type="match status" value="1"/>
</dbReference>
<dbReference type="Pfam" id="PF08205">
    <property type="entry name" value="C2-set_2"/>
    <property type="match status" value="1"/>
</dbReference>
<name>A0ABD0XTN5_UMBPY</name>
<sequence>MHEIMRMLKSLAQSSWWLLWILTFVKCKIPEIHVTCLFSEDCVLPCSFKPTGNFEISWYRQDVLLLNQSQQDGHQPHQPPRDQNAKMYLLQDQLSRGNASLHLSKCGIKARGRYKCLVNSTLGQQELFVITKVEAPIKMVTMKNNSNKEILCLSKDVFPAPRVQWFTLPKNNDLRPTTQMVANSEGLYSVQSKLNMSKDIVTYICTVNSTYGTQSWRCSLQERELTTEVGQHLSIPCNAPEKLQHFLLTWTFTRANEPTNILSYDSRTRQTINYWGGRAKLLQDQVQMGNGFLQLEHPMSQESTGTYTCTFSGFQSRHVVQTHVNVSSRAELQTALDPAGHSAESKLNMWPIAIVVAVVVVAAVAALLWYRKRRANQRPSGGRPAEEMEAQPMKTYKTPENLPVDNC</sequence>
<keyword evidence="4 13" id="KW-0732">Signal</keyword>
<feature type="domain" description="Ig-like" evidence="14">
    <location>
        <begin position="136"/>
        <end position="226"/>
    </location>
</feature>
<dbReference type="InterPro" id="IPR013106">
    <property type="entry name" value="Ig_V-set"/>
</dbReference>
<reference evidence="15 16" key="1">
    <citation type="submission" date="2024-06" db="EMBL/GenBank/DDBJ databases">
        <authorList>
            <person name="Pan Q."/>
            <person name="Wen M."/>
            <person name="Jouanno E."/>
            <person name="Zahm M."/>
            <person name="Klopp C."/>
            <person name="Cabau C."/>
            <person name="Louis A."/>
            <person name="Berthelot C."/>
            <person name="Parey E."/>
            <person name="Roest Crollius H."/>
            <person name="Montfort J."/>
            <person name="Robinson-Rechavi M."/>
            <person name="Bouchez O."/>
            <person name="Lampietro C."/>
            <person name="Lopez Roques C."/>
            <person name="Donnadieu C."/>
            <person name="Postlethwait J."/>
            <person name="Bobe J."/>
            <person name="Verreycken H."/>
            <person name="Guiguen Y."/>
        </authorList>
    </citation>
    <scope>NUCLEOTIDE SEQUENCE [LARGE SCALE GENOMIC DNA]</scope>
    <source>
        <strain evidence="15">Up_M1</strain>
        <tissue evidence="15">Testis</tissue>
    </source>
</reference>
<evidence type="ECO:0000256" key="9">
    <source>
        <dbReference type="ARBA" id="ARBA00023180"/>
    </source>
</evidence>
<dbReference type="InterPro" id="IPR036179">
    <property type="entry name" value="Ig-like_dom_sf"/>
</dbReference>
<evidence type="ECO:0000256" key="6">
    <source>
        <dbReference type="ARBA" id="ARBA00023136"/>
    </source>
</evidence>
<dbReference type="InterPro" id="IPR051713">
    <property type="entry name" value="T-cell_Activation_Regulation"/>
</dbReference>
<keyword evidence="9" id="KW-0325">Glycoprotein</keyword>
<evidence type="ECO:0000256" key="7">
    <source>
        <dbReference type="ARBA" id="ARBA00023157"/>
    </source>
</evidence>
<feature type="chain" id="PRO_5044778662" description="Ig-like domain-containing protein" evidence="13">
    <location>
        <begin position="28"/>
        <end position="407"/>
    </location>
</feature>
<dbReference type="Gene3D" id="2.60.40.10">
    <property type="entry name" value="Immunoglobulins"/>
    <property type="match status" value="3"/>
</dbReference>
<dbReference type="PANTHER" id="PTHR25466">
    <property type="entry name" value="T-LYMPHOCYTE ACTIVATION ANTIGEN"/>
    <property type="match status" value="1"/>
</dbReference>
<feature type="region of interest" description="Disordered" evidence="11">
    <location>
        <begin position="376"/>
        <end position="407"/>
    </location>
</feature>
<evidence type="ECO:0000256" key="8">
    <source>
        <dbReference type="ARBA" id="ARBA00023170"/>
    </source>
</evidence>
<evidence type="ECO:0000256" key="5">
    <source>
        <dbReference type="ARBA" id="ARBA00022989"/>
    </source>
</evidence>
<keyword evidence="6 12" id="KW-0472">Membrane</keyword>
<protein>
    <recommendedName>
        <fullName evidence="14">Ig-like domain-containing protein</fullName>
    </recommendedName>
</protein>
<feature type="transmembrane region" description="Helical" evidence="12">
    <location>
        <begin position="349"/>
        <end position="370"/>
    </location>
</feature>
<evidence type="ECO:0000256" key="10">
    <source>
        <dbReference type="ARBA" id="ARBA00023319"/>
    </source>
</evidence>
<dbReference type="InterPro" id="IPR013783">
    <property type="entry name" value="Ig-like_fold"/>
</dbReference>
<comment type="subcellular location">
    <subcellularLocation>
        <location evidence="1">Cell membrane</location>
        <topology evidence="1">Single-pass type I membrane protein</topology>
    </subcellularLocation>
</comment>
<dbReference type="EMBL" id="JAGEUA010000003">
    <property type="protein sequence ID" value="KAL0994017.1"/>
    <property type="molecule type" value="Genomic_DNA"/>
</dbReference>
<feature type="domain" description="Ig-like" evidence="14">
    <location>
        <begin position="30"/>
        <end position="131"/>
    </location>
</feature>
<evidence type="ECO:0000256" key="4">
    <source>
        <dbReference type="ARBA" id="ARBA00022729"/>
    </source>
</evidence>